<keyword evidence="2" id="KW-1185">Reference proteome</keyword>
<protein>
    <submittedName>
        <fullName evidence="1">Uncharacterized protein</fullName>
    </submittedName>
</protein>
<dbReference type="Proteomes" id="UP000198668">
    <property type="component" value="Unassembled WGS sequence"/>
</dbReference>
<dbReference type="AlphaFoldDB" id="A0A1I3CVX0"/>
<evidence type="ECO:0000313" key="2">
    <source>
        <dbReference type="Proteomes" id="UP000198668"/>
    </source>
</evidence>
<reference evidence="1 2" key="1">
    <citation type="submission" date="2016-10" db="EMBL/GenBank/DDBJ databases">
        <authorList>
            <person name="de Groot N.N."/>
        </authorList>
    </citation>
    <scope>NUCLEOTIDE SEQUENCE [LARGE SCALE GENOMIC DNA]</scope>
    <source>
        <strain evidence="1 2">DSM 27630</strain>
    </source>
</reference>
<gene>
    <name evidence="1" type="ORF">SAMN04489868_1241</name>
</gene>
<sequence length="30" mass="3555">MSIITEEMRVRKKMCEYVCVKFFSGILLLS</sequence>
<dbReference type="EMBL" id="FOQE01000024">
    <property type="protein sequence ID" value="SFH78488.1"/>
    <property type="molecule type" value="Genomic_DNA"/>
</dbReference>
<proteinExistence type="predicted"/>
<name>A0A1I3CVX0_9LACT</name>
<organism evidence="1 2">
    <name type="scientific">Pisciglobus halotolerans</name>
    <dbReference type="NCBI Taxonomy" id="745365"/>
    <lineage>
        <taxon>Bacteria</taxon>
        <taxon>Bacillati</taxon>
        <taxon>Bacillota</taxon>
        <taxon>Bacilli</taxon>
        <taxon>Lactobacillales</taxon>
        <taxon>Carnobacteriaceae</taxon>
    </lineage>
</organism>
<accession>A0A1I3CVX0</accession>
<evidence type="ECO:0000313" key="1">
    <source>
        <dbReference type="EMBL" id="SFH78488.1"/>
    </source>
</evidence>